<feature type="transmembrane region" description="Helical" evidence="5">
    <location>
        <begin position="437"/>
        <end position="459"/>
    </location>
</feature>
<proteinExistence type="predicted"/>
<keyword evidence="4 5" id="KW-0472">Membrane</keyword>
<evidence type="ECO:0000256" key="5">
    <source>
        <dbReference type="SAM" id="Phobius"/>
    </source>
</evidence>
<dbReference type="AlphaFoldDB" id="A0A9W8V8C7"/>
<dbReference type="InterPro" id="IPR045863">
    <property type="entry name" value="CorA_TM1_TM2"/>
</dbReference>
<comment type="caution">
    <text evidence="6">The sequence shown here is derived from an EMBL/GenBank/DDBJ whole genome shotgun (WGS) entry which is preliminary data.</text>
</comment>
<evidence type="ECO:0000256" key="3">
    <source>
        <dbReference type="ARBA" id="ARBA00022989"/>
    </source>
</evidence>
<keyword evidence="7" id="KW-1185">Reference proteome</keyword>
<dbReference type="Proteomes" id="UP001152049">
    <property type="component" value="Unassembled WGS sequence"/>
</dbReference>
<keyword evidence="3 5" id="KW-1133">Transmembrane helix</keyword>
<evidence type="ECO:0000313" key="6">
    <source>
        <dbReference type="EMBL" id="KAJ4249058.1"/>
    </source>
</evidence>
<organism evidence="6 7">
    <name type="scientific">Fusarium torreyae</name>
    <dbReference type="NCBI Taxonomy" id="1237075"/>
    <lineage>
        <taxon>Eukaryota</taxon>
        <taxon>Fungi</taxon>
        <taxon>Dikarya</taxon>
        <taxon>Ascomycota</taxon>
        <taxon>Pezizomycotina</taxon>
        <taxon>Sordariomycetes</taxon>
        <taxon>Hypocreomycetidae</taxon>
        <taxon>Hypocreales</taxon>
        <taxon>Nectriaceae</taxon>
        <taxon>Fusarium</taxon>
    </lineage>
</organism>
<evidence type="ECO:0000256" key="2">
    <source>
        <dbReference type="ARBA" id="ARBA00022692"/>
    </source>
</evidence>
<feature type="transmembrane region" description="Helical" evidence="5">
    <location>
        <begin position="474"/>
        <end position="495"/>
    </location>
</feature>
<keyword evidence="2 5" id="KW-0812">Transmembrane</keyword>
<evidence type="ECO:0000256" key="1">
    <source>
        <dbReference type="ARBA" id="ARBA00004141"/>
    </source>
</evidence>
<dbReference type="EMBL" id="JAOQAZ010000034">
    <property type="protein sequence ID" value="KAJ4249058.1"/>
    <property type="molecule type" value="Genomic_DNA"/>
</dbReference>
<dbReference type="OrthoDB" id="3561681at2759"/>
<dbReference type="Gene3D" id="1.20.58.340">
    <property type="entry name" value="Magnesium transport protein CorA, transmembrane region"/>
    <property type="match status" value="1"/>
</dbReference>
<reference evidence="6" key="1">
    <citation type="submission" date="2022-09" db="EMBL/GenBank/DDBJ databases">
        <title>Fusarium specimens isolated from Avocado Roots.</title>
        <authorList>
            <person name="Stajich J."/>
            <person name="Roper C."/>
            <person name="Heimlech-Rivalta G."/>
        </authorList>
    </citation>
    <scope>NUCLEOTIDE SEQUENCE</scope>
    <source>
        <strain evidence="6">CF00136</strain>
    </source>
</reference>
<comment type="subcellular location">
    <subcellularLocation>
        <location evidence="1">Membrane</location>
        <topology evidence="1">Multi-pass membrane protein</topology>
    </subcellularLocation>
</comment>
<name>A0A9W8V8C7_9HYPO</name>
<accession>A0A9W8V8C7</accession>
<protein>
    <submittedName>
        <fullName evidence="6">Uncharacterized protein</fullName>
    </submittedName>
</protein>
<dbReference type="SUPFAM" id="SSF144083">
    <property type="entry name" value="Magnesium transport protein CorA, transmembrane region"/>
    <property type="match status" value="1"/>
</dbReference>
<evidence type="ECO:0000256" key="4">
    <source>
        <dbReference type="ARBA" id="ARBA00023136"/>
    </source>
</evidence>
<evidence type="ECO:0000313" key="7">
    <source>
        <dbReference type="Proteomes" id="UP001152049"/>
    </source>
</evidence>
<sequence>MDWAKDNAICLDKEFSNVFAYQQRPTSVVRAFPDGRKPLVWTMQDELDWDSWFSTEHPTLDGSHSGLVLILSRSPGEPKFDPVKRIEADDWVRTIRKVAADVGHKPPSAAPGPGGQRIPRNLPFSDQSFRSITKKFYIHESITRVVNRADVSELSAVKVEMGEQNGRTMPAFVYNGRTSNAWGNDLALSATYFPHCKLTFAIMFGCILIELERKRHIPIVEDTLDELEAKIQELDENPESMQGLAEKEKTARKEAKRSAWLDMLYLRNQLINWSTCLETLYKHTTQLNRTVFRDTNLPQYIYEHTEEFSDQETASDSDSETDAESRFNESIYESFLQDAPEDEKASFLQKIETRSSALQPYYFQQFAPLSIAKAQMRHSNVKIKDRLRDIMKEYNEKTRDCTRGIDGMVMATQWAQGETNVEIALATSQDSRHMRSIALVTMIFLPGTFFASIFSMGFFEWDGIDGAVAVSRYFWIYVVLAVGFTVLTVGVWWYLGVYRYSRHRPWETGRRFPFKLRLLRQLTGQKVE</sequence>
<dbReference type="GO" id="GO:0016020">
    <property type="term" value="C:membrane"/>
    <property type="evidence" value="ECO:0007669"/>
    <property type="project" value="UniProtKB-SubCell"/>
</dbReference>
<gene>
    <name evidence="6" type="ORF">NW762_012390</name>
</gene>